<proteinExistence type="predicted"/>
<evidence type="ECO:0008006" key="3">
    <source>
        <dbReference type="Google" id="ProtNLM"/>
    </source>
</evidence>
<protein>
    <recommendedName>
        <fullName evidence="3">Zinc-ribbon domain-containing protein</fullName>
    </recommendedName>
</protein>
<keyword evidence="2" id="KW-1185">Reference proteome</keyword>
<dbReference type="OrthoDB" id="6984at2157"/>
<dbReference type="GeneID" id="39420830"/>
<dbReference type="KEGG" id="nfn:NFRAN_1476"/>
<reference evidence="1 2" key="1">
    <citation type="submission" date="2019-02" db="EMBL/GenBank/DDBJ databases">
        <authorList>
            <person name="Lehtovirta-Morley E L."/>
        </authorList>
    </citation>
    <scope>NUCLEOTIDE SEQUENCE [LARGE SCALE GENOMIC DNA]</scope>
    <source>
        <strain evidence="1">NFRAN1</strain>
    </source>
</reference>
<dbReference type="Proteomes" id="UP000294299">
    <property type="component" value="Chromosome NFRAN"/>
</dbReference>
<sequence>MKIFNGRLATEDYMSTHSLTFSTPEMTLKKFALWLGESVKNSKTNTLTPRLLTYIEDKPDSKTNTLTPPSSYLPDVDDSFKPTGAIADFYSTKDATTTDTKNVSSNHEEKKYCINCGNAIKYTSKFCSKCGYFQE</sequence>
<dbReference type="EMBL" id="LR216287">
    <property type="protein sequence ID" value="VFJ13798.1"/>
    <property type="molecule type" value="Genomic_DNA"/>
</dbReference>
<gene>
    <name evidence="1" type="ORF">NFRAN_1476</name>
</gene>
<evidence type="ECO:0000313" key="1">
    <source>
        <dbReference type="EMBL" id="VFJ13798.1"/>
    </source>
</evidence>
<evidence type="ECO:0000313" key="2">
    <source>
        <dbReference type="Proteomes" id="UP000294299"/>
    </source>
</evidence>
<organism evidence="1 2">
    <name type="scientific">Candidatus Nitrosocosmicus franklandianus</name>
    <dbReference type="NCBI Taxonomy" id="1798806"/>
    <lineage>
        <taxon>Archaea</taxon>
        <taxon>Nitrososphaerota</taxon>
        <taxon>Nitrososphaeria</taxon>
        <taxon>Nitrososphaerales</taxon>
        <taxon>Nitrososphaeraceae</taxon>
        <taxon>Candidatus Nitrosocosmicus</taxon>
    </lineage>
</organism>
<accession>A0A484I7V6</accession>
<dbReference type="RefSeq" id="WP_134483820.1">
    <property type="nucleotide sequence ID" value="NZ_LR216287.1"/>
</dbReference>
<dbReference type="AlphaFoldDB" id="A0A484I7V6"/>
<name>A0A484I7V6_9ARCH</name>